<dbReference type="EMBL" id="GBXM01052888">
    <property type="protein sequence ID" value="JAH55689.1"/>
    <property type="molecule type" value="Transcribed_RNA"/>
</dbReference>
<accession>A0A0E9TPN5</accession>
<name>A0A0E9TPN5_ANGAN</name>
<reference evidence="1" key="2">
    <citation type="journal article" date="2015" name="Fish Shellfish Immunol.">
        <title>Early steps in the European eel (Anguilla anguilla)-Vibrio vulnificus interaction in the gills: Role of the RtxA13 toxin.</title>
        <authorList>
            <person name="Callol A."/>
            <person name="Pajuelo D."/>
            <person name="Ebbesson L."/>
            <person name="Teles M."/>
            <person name="MacKenzie S."/>
            <person name="Amaro C."/>
        </authorList>
    </citation>
    <scope>NUCLEOTIDE SEQUENCE</scope>
</reference>
<organism evidence="1">
    <name type="scientific">Anguilla anguilla</name>
    <name type="common">European freshwater eel</name>
    <name type="synonym">Muraena anguilla</name>
    <dbReference type="NCBI Taxonomy" id="7936"/>
    <lineage>
        <taxon>Eukaryota</taxon>
        <taxon>Metazoa</taxon>
        <taxon>Chordata</taxon>
        <taxon>Craniata</taxon>
        <taxon>Vertebrata</taxon>
        <taxon>Euteleostomi</taxon>
        <taxon>Actinopterygii</taxon>
        <taxon>Neopterygii</taxon>
        <taxon>Teleostei</taxon>
        <taxon>Anguilliformes</taxon>
        <taxon>Anguillidae</taxon>
        <taxon>Anguilla</taxon>
    </lineage>
</organism>
<sequence length="23" mass="2704">MIGCNSFRMNAVYEYYIKLSTLS</sequence>
<proteinExistence type="predicted"/>
<reference evidence="1" key="1">
    <citation type="submission" date="2014-11" db="EMBL/GenBank/DDBJ databases">
        <authorList>
            <person name="Amaro Gonzalez C."/>
        </authorList>
    </citation>
    <scope>NUCLEOTIDE SEQUENCE</scope>
</reference>
<dbReference type="AlphaFoldDB" id="A0A0E9TPN5"/>
<evidence type="ECO:0000313" key="1">
    <source>
        <dbReference type="EMBL" id="JAH55689.1"/>
    </source>
</evidence>
<protein>
    <submittedName>
        <fullName evidence="1">Uncharacterized protein</fullName>
    </submittedName>
</protein>